<evidence type="ECO:0000256" key="1">
    <source>
        <dbReference type="SAM" id="SignalP"/>
    </source>
</evidence>
<dbReference type="SUPFAM" id="SSF51445">
    <property type="entry name" value="(Trans)glycosidases"/>
    <property type="match status" value="1"/>
</dbReference>
<dbReference type="AlphaFoldDB" id="A0AAD7K4C8"/>
<dbReference type="GO" id="GO:0009277">
    <property type="term" value="C:fungal-type cell wall"/>
    <property type="evidence" value="ECO:0007669"/>
    <property type="project" value="TreeGrafter"/>
</dbReference>
<dbReference type="InterPro" id="IPR053183">
    <property type="entry name" value="ASL1"/>
</dbReference>
<keyword evidence="1" id="KW-0732">Signal</keyword>
<feature type="chain" id="PRO_5042039470" description="Asl1-like glycosyl hydrolase catalytic domain-containing protein" evidence="1">
    <location>
        <begin position="25"/>
        <end position="260"/>
    </location>
</feature>
<dbReference type="EMBL" id="JARKIB010000007">
    <property type="protein sequence ID" value="KAJ7778224.1"/>
    <property type="molecule type" value="Genomic_DNA"/>
</dbReference>
<evidence type="ECO:0000313" key="3">
    <source>
        <dbReference type="EMBL" id="KAJ7778224.1"/>
    </source>
</evidence>
<proteinExistence type="predicted"/>
<reference evidence="3" key="1">
    <citation type="submission" date="2023-03" db="EMBL/GenBank/DDBJ databases">
        <title>Massive genome expansion in bonnet fungi (Mycena s.s.) driven by repeated elements and novel gene families across ecological guilds.</title>
        <authorList>
            <consortium name="Lawrence Berkeley National Laboratory"/>
            <person name="Harder C.B."/>
            <person name="Miyauchi S."/>
            <person name="Viragh M."/>
            <person name="Kuo A."/>
            <person name="Thoen E."/>
            <person name="Andreopoulos B."/>
            <person name="Lu D."/>
            <person name="Skrede I."/>
            <person name="Drula E."/>
            <person name="Henrissat B."/>
            <person name="Morin E."/>
            <person name="Kohler A."/>
            <person name="Barry K."/>
            <person name="LaButti K."/>
            <person name="Morin E."/>
            <person name="Salamov A."/>
            <person name="Lipzen A."/>
            <person name="Mereny Z."/>
            <person name="Hegedus B."/>
            <person name="Baldrian P."/>
            <person name="Stursova M."/>
            <person name="Weitz H."/>
            <person name="Taylor A."/>
            <person name="Grigoriev I.V."/>
            <person name="Nagy L.G."/>
            <person name="Martin F."/>
            <person name="Kauserud H."/>
        </authorList>
    </citation>
    <scope>NUCLEOTIDE SEQUENCE</scope>
    <source>
        <strain evidence="3">CBHHK182m</strain>
    </source>
</reference>
<dbReference type="GO" id="GO:0071966">
    <property type="term" value="P:fungal-type cell wall polysaccharide metabolic process"/>
    <property type="evidence" value="ECO:0007669"/>
    <property type="project" value="TreeGrafter"/>
</dbReference>
<feature type="signal peptide" evidence="1">
    <location>
        <begin position="1"/>
        <end position="24"/>
    </location>
</feature>
<name>A0AAD7K4C8_9AGAR</name>
<feature type="domain" description="Asl1-like glycosyl hydrolase catalytic" evidence="2">
    <location>
        <begin position="46"/>
        <end position="258"/>
    </location>
</feature>
<keyword evidence="4" id="KW-1185">Reference proteome</keyword>
<gene>
    <name evidence="3" type="ORF">B0H16DRAFT_1502658</name>
</gene>
<evidence type="ECO:0000259" key="2">
    <source>
        <dbReference type="Pfam" id="PF11790"/>
    </source>
</evidence>
<dbReference type="InterPro" id="IPR017853">
    <property type="entry name" value="GH"/>
</dbReference>
<protein>
    <recommendedName>
        <fullName evidence="2">Asl1-like glycosyl hydrolase catalytic domain-containing protein</fullName>
    </recommendedName>
</protein>
<sequence length="260" mass="28312">MNPPRSFIYGVLQSCILLLTVVNGDKLPKRGLAYLTSDVAASSITADTKTATQPISVASWVYDWGHSPPAALLQSGLEYIPMQWNAENIEDLAATVKSLNAKAVLAFNEPDNPKQSNMNATYAAQLWMQYFEPLRSTLPGISLGAPAISSAASGPVWLTQFMAACAKCTIDFIPIHWYGSGAQNFFNYVGQLSAQFPTHLLWVTEFAETSPDPATVLAFMNTVVPALDGPLFPFVERYAWFEYSRAPSGGVNSSTLIDFL</sequence>
<accession>A0AAD7K4C8</accession>
<comment type="caution">
    <text evidence="3">The sequence shown here is derived from an EMBL/GenBank/DDBJ whole genome shotgun (WGS) entry which is preliminary data.</text>
</comment>
<dbReference type="PANTHER" id="PTHR34154:SF3">
    <property type="entry name" value="ALKALI-SENSITIVE LINKAGE PROTEIN 1"/>
    <property type="match status" value="1"/>
</dbReference>
<dbReference type="Gene3D" id="3.20.20.80">
    <property type="entry name" value="Glycosidases"/>
    <property type="match status" value="1"/>
</dbReference>
<dbReference type="PANTHER" id="PTHR34154">
    <property type="entry name" value="ALKALI-SENSITIVE LINKAGE PROTEIN 1"/>
    <property type="match status" value="1"/>
</dbReference>
<evidence type="ECO:0000313" key="4">
    <source>
        <dbReference type="Proteomes" id="UP001215598"/>
    </source>
</evidence>
<dbReference type="Proteomes" id="UP001215598">
    <property type="component" value="Unassembled WGS sequence"/>
</dbReference>
<dbReference type="InterPro" id="IPR024655">
    <property type="entry name" value="Asl1_glyco_hydro_catalytic"/>
</dbReference>
<organism evidence="3 4">
    <name type="scientific">Mycena metata</name>
    <dbReference type="NCBI Taxonomy" id="1033252"/>
    <lineage>
        <taxon>Eukaryota</taxon>
        <taxon>Fungi</taxon>
        <taxon>Dikarya</taxon>
        <taxon>Basidiomycota</taxon>
        <taxon>Agaricomycotina</taxon>
        <taxon>Agaricomycetes</taxon>
        <taxon>Agaricomycetidae</taxon>
        <taxon>Agaricales</taxon>
        <taxon>Marasmiineae</taxon>
        <taxon>Mycenaceae</taxon>
        <taxon>Mycena</taxon>
    </lineage>
</organism>
<dbReference type="Pfam" id="PF11790">
    <property type="entry name" value="Glyco_hydro_cc"/>
    <property type="match status" value="1"/>
</dbReference>